<proteinExistence type="predicted"/>
<dbReference type="AlphaFoldDB" id="A0A8J6H397"/>
<sequence>MIQAFVQTKKLPYRAPRMTASYCSKLSKSTVPPAHRCHFSGIEIDVAAVSTASKTAPRPATAYRFEKHGTVKLQQRRSLGPPPTDIHLPTDSGRRQRRCPPDDGPPRLNAAPDSASASRRPEESRPGPQERH</sequence>
<dbReference type="Proteomes" id="UP000719412">
    <property type="component" value="Unassembled WGS sequence"/>
</dbReference>
<evidence type="ECO:0000313" key="2">
    <source>
        <dbReference type="EMBL" id="KAH0807330.1"/>
    </source>
</evidence>
<dbReference type="EMBL" id="JABDTM020030732">
    <property type="protein sequence ID" value="KAH0807330.1"/>
    <property type="molecule type" value="Genomic_DNA"/>
</dbReference>
<reference evidence="2" key="1">
    <citation type="journal article" date="2020" name="J Insects Food Feed">
        <title>The yellow mealworm (Tenebrio molitor) genome: a resource for the emerging insects as food and feed industry.</title>
        <authorList>
            <person name="Eriksson T."/>
            <person name="Andere A."/>
            <person name="Kelstrup H."/>
            <person name="Emery V."/>
            <person name="Picard C."/>
        </authorList>
    </citation>
    <scope>NUCLEOTIDE SEQUENCE</scope>
    <source>
        <strain evidence="2">Stoneville</strain>
        <tissue evidence="2">Whole head</tissue>
    </source>
</reference>
<organism evidence="2 3">
    <name type="scientific">Tenebrio molitor</name>
    <name type="common">Yellow mealworm beetle</name>
    <dbReference type="NCBI Taxonomy" id="7067"/>
    <lineage>
        <taxon>Eukaryota</taxon>
        <taxon>Metazoa</taxon>
        <taxon>Ecdysozoa</taxon>
        <taxon>Arthropoda</taxon>
        <taxon>Hexapoda</taxon>
        <taxon>Insecta</taxon>
        <taxon>Pterygota</taxon>
        <taxon>Neoptera</taxon>
        <taxon>Endopterygota</taxon>
        <taxon>Coleoptera</taxon>
        <taxon>Polyphaga</taxon>
        <taxon>Cucujiformia</taxon>
        <taxon>Tenebrionidae</taxon>
        <taxon>Tenebrio</taxon>
    </lineage>
</organism>
<gene>
    <name evidence="2" type="ORF">GEV33_015461</name>
</gene>
<evidence type="ECO:0000256" key="1">
    <source>
        <dbReference type="SAM" id="MobiDB-lite"/>
    </source>
</evidence>
<keyword evidence="3" id="KW-1185">Reference proteome</keyword>
<name>A0A8J6H397_TENMO</name>
<feature type="compositionally biased region" description="Basic and acidic residues" evidence="1">
    <location>
        <begin position="119"/>
        <end position="132"/>
    </location>
</feature>
<protein>
    <submittedName>
        <fullName evidence="2">Uncharacterized protein</fullName>
    </submittedName>
</protein>
<evidence type="ECO:0000313" key="3">
    <source>
        <dbReference type="Proteomes" id="UP000719412"/>
    </source>
</evidence>
<comment type="caution">
    <text evidence="2">The sequence shown here is derived from an EMBL/GenBank/DDBJ whole genome shotgun (WGS) entry which is preliminary data.</text>
</comment>
<accession>A0A8J6H397</accession>
<reference evidence="2" key="2">
    <citation type="submission" date="2021-08" db="EMBL/GenBank/DDBJ databases">
        <authorList>
            <person name="Eriksson T."/>
        </authorList>
    </citation>
    <scope>NUCLEOTIDE SEQUENCE</scope>
    <source>
        <strain evidence="2">Stoneville</strain>
        <tissue evidence="2">Whole head</tissue>
    </source>
</reference>
<feature type="region of interest" description="Disordered" evidence="1">
    <location>
        <begin position="52"/>
        <end position="132"/>
    </location>
</feature>